<dbReference type="PANTHER" id="PTHR43135:SF3">
    <property type="entry name" value="ALPHA-D-RIBOSE 1-METHYLPHOSPHONATE 5-TRIPHOSPHATE DIPHOSPHATASE"/>
    <property type="match status" value="1"/>
</dbReference>
<dbReference type="RefSeq" id="WP_227320610.1">
    <property type="nucleotide sequence ID" value="NZ_JAESVB010000002.1"/>
</dbReference>
<dbReference type="SUPFAM" id="SSF51556">
    <property type="entry name" value="Metallo-dependent hydrolases"/>
    <property type="match status" value="1"/>
</dbReference>
<proteinExistence type="predicted"/>
<dbReference type="GO" id="GO:0016810">
    <property type="term" value="F:hydrolase activity, acting on carbon-nitrogen (but not peptide) bonds"/>
    <property type="evidence" value="ECO:0007669"/>
    <property type="project" value="InterPro"/>
</dbReference>
<dbReference type="Gene3D" id="3.20.20.140">
    <property type="entry name" value="Metal-dependent hydrolases"/>
    <property type="match status" value="2"/>
</dbReference>
<dbReference type="Gene3D" id="2.30.40.10">
    <property type="entry name" value="Urease, subunit C, domain 1"/>
    <property type="match status" value="2"/>
</dbReference>
<evidence type="ECO:0000313" key="1">
    <source>
        <dbReference type="EMBL" id="MCB8874958.1"/>
    </source>
</evidence>
<dbReference type="EC" id="3.6.1.63" evidence="1"/>
<evidence type="ECO:0000313" key="2">
    <source>
        <dbReference type="Proteomes" id="UP000708298"/>
    </source>
</evidence>
<accession>A0A963YR56</accession>
<dbReference type="InterPro" id="IPR011059">
    <property type="entry name" value="Metal-dep_hydrolase_composite"/>
</dbReference>
<dbReference type="Proteomes" id="UP000708298">
    <property type="component" value="Unassembled WGS sequence"/>
</dbReference>
<dbReference type="SUPFAM" id="SSF51338">
    <property type="entry name" value="Composite domain of metallo-dependent hydrolases"/>
    <property type="match status" value="1"/>
</dbReference>
<protein>
    <submittedName>
        <fullName evidence="1">Alpha-D-ribose 1-methylphosphonate 5-triphosphate diphosphatase</fullName>
        <ecNumber evidence="1">3.6.1.63</ecNumber>
    </submittedName>
</protein>
<dbReference type="InterPro" id="IPR051781">
    <property type="entry name" value="Metallo-dep_Hydrolase"/>
</dbReference>
<dbReference type="PANTHER" id="PTHR43135">
    <property type="entry name" value="ALPHA-D-RIBOSE 1-METHYLPHOSPHONATE 5-TRIPHOSPHATE DIPHOSPHATASE"/>
    <property type="match status" value="1"/>
</dbReference>
<dbReference type="InterPro" id="IPR032466">
    <property type="entry name" value="Metal_Hydrolase"/>
</dbReference>
<keyword evidence="2" id="KW-1185">Reference proteome</keyword>
<gene>
    <name evidence="1" type="ORF">ASILVAE211_07170</name>
</gene>
<dbReference type="NCBIfam" id="NF011984">
    <property type="entry name" value="PRK15446.1-5"/>
    <property type="match status" value="1"/>
</dbReference>
<reference evidence="1" key="1">
    <citation type="journal article" date="2021" name="Microorganisms">
        <title>Acidisoma silvae sp. nov. and Acidisomacellulosilytica sp. nov., Two Acidophilic Bacteria Isolated from Decaying Wood, Hydrolyzing Cellulose and Producing Poly-3-hydroxybutyrate.</title>
        <authorList>
            <person name="Mieszkin S."/>
            <person name="Pouder E."/>
            <person name="Uroz S."/>
            <person name="Simon-Colin C."/>
            <person name="Alain K."/>
        </authorList>
    </citation>
    <scope>NUCLEOTIDE SEQUENCE</scope>
    <source>
        <strain evidence="1">HW T2.11</strain>
    </source>
</reference>
<dbReference type="GO" id="GO:0019700">
    <property type="term" value="P:organic phosphonate catabolic process"/>
    <property type="evidence" value="ECO:0007669"/>
    <property type="project" value="InterPro"/>
</dbReference>
<name>A0A963YR56_9PROT</name>
<reference evidence="1" key="2">
    <citation type="submission" date="2021-01" db="EMBL/GenBank/DDBJ databases">
        <authorList>
            <person name="Mieszkin S."/>
            <person name="Pouder E."/>
            <person name="Alain K."/>
        </authorList>
    </citation>
    <scope>NUCLEOTIDE SEQUENCE</scope>
    <source>
        <strain evidence="1">HW T2.11</strain>
    </source>
</reference>
<dbReference type="AlphaFoldDB" id="A0A963YR56"/>
<keyword evidence="1" id="KW-0378">Hydrolase</keyword>
<dbReference type="NCBIfam" id="NF011987">
    <property type="entry name" value="PRK15446.2-3"/>
    <property type="match status" value="1"/>
</dbReference>
<dbReference type="PIRSF" id="PIRSF038971">
    <property type="entry name" value="PhnM"/>
    <property type="match status" value="1"/>
</dbReference>
<sequence>MTQIVLTNATIVLEDSVVQGTVVVQDGLIRDIFSGKVVAAGAVDLDGDILMPGIIDLHTDNLERQVLPRPGARWPSRSAFLAHDAQCAVAGVTTVFDALCVGNLNFDDEDRIQTFQDGVKDLTALAETGLFKADHLLHLRCEMPAKDMLRMAAPVLDHPLMRMVSLMDHTPGVGQYADLERYRKRRGIDGSSLARIDAEIAELQAQRARLRAPNRQALLELVRARNLVIASHDDETIEEVEANAADGINISEFPVRLAAATHAKAMGMTVIAGAPNIVRGGSHSGNVSAADMIAADAVDALASDYVPPALLEAAFAIADSGVPLHRAIGFVTTGPARMAKLNDRGRIAPGLRADLVRVRRVAGLTAAVSVWRQGSRVA</sequence>
<dbReference type="NCBIfam" id="NF011990">
    <property type="entry name" value="PRK15446.2-6"/>
    <property type="match status" value="1"/>
</dbReference>
<dbReference type="EMBL" id="JAESVB010000002">
    <property type="protein sequence ID" value="MCB8874958.1"/>
    <property type="molecule type" value="Genomic_DNA"/>
</dbReference>
<organism evidence="1 2">
    <name type="scientific">Acidisoma silvae</name>
    <dbReference type="NCBI Taxonomy" id="2802396"/>
    <lineage>
        <taxon>Bacteria</taxon>
        <taxon>Pseudomonadati</taxon>
        <taxon>Pseudomonadota</taxon>
        <taxon>Alphaproteobacteria</taxon>
        <taxon>Acetobacterales</taxon>
        <taxon>Acidocellaceae</taxon>
        <taxon>Acidisoma</taxon>
    </lineage>
</organism>
<dbReference type="InterPro" id="IPR012696">
    <property type="entry name" value="PhnM"/>
</dbReference>
<comment type="caution">
    <text evidence="1">The sequence shown here is derived from an EMBL/GenBank/DDBJ whole genome shotgun (WGS) entry which is preliminary data.</text>
</comment>
<dbReference type="NCBIfam" id="TIGR02318">
    <property type="entry name" value="phosphono_phnM"/>
    <property type="match status" value="1"/>
</dbReference>